<dbReference type="RefSeq" id="WP_344856046.1">
    <property type="nucleotide sequence ID" value="NZ_BAAAUT010000005.1"/>
</dbReference>
<reference evidence="2" key="1">
    <citation type="journal article" date="2019" name="Int. J. Syst. Evol. Microbiol.">
        <title>The Global Catalogue of Microorganisms (GCM) 10K type strain sequencing project: providing services to taxonomists for standard genome sequencing and annotation.</title>
        <authorList>
            <consortium name="The Broad Institute Genomics Platform"/>
            <consortium name="The Broad Institute Genome Sequencing Center for Infectious Disease"/>
            <person name="Wu L."/>
            <person name="Ma J."/>
        </authorList>
    </citation>
    <scope>NUCLEOTIDE SEQUENCE [LARGE SCALE GENOMIC DNA]</scope>
    <source>
        <strain evidence="2">JCM 9373</strain>
    </source>
</reference>
<gene>
    <name evidence="1" type="ORF">GCM10010466_08310</name>
</gene>
<proteinExistence type="predicted"/>
<sequence length="310" mass="33950">MLRRPLTLDVDDLDLGRRGFASASPQARPALDAAVTSFAAGYNAALVREPDALTFTHLDPGLRGFAFEGAAMSTALLDLLTGTRGRRLLALQRGDGRRYVHLIQVGAGWAFARMRLRPWTGVRSDQPLLRWLAWDGWGFHQAFFRPARVFAGRVERTVEGRFLPIRDQGAGRALWFYAGADPARIAATIRTFPASRRADLWAGIGLAAGYTGAQTVDVLDRLIGESAGYHEHLAQGAAFAAKAHHLAESVTAQVATAVRTLTGAEPEIAAGWTDDALHAVPDRQVTAQDYQQWRARIRHAWSLHTRGVTR</sequence>
<organism evidence="1 2">
    <name type="scientific">Planomonospora alba</name>
    <dbReference type="NCBI Taxonomy" id="161354"/>
    <lineage>
        <taxon>Bacteria</taxon>
        <taxon>Bacillati</taxon>
        <taxon>Actinomycetota</taxon>
        <taxon>Actinomycetes</taxon>
        <taxon>Streptosporangiales</taxon>
        <taxon>Streptosporangiaceae</taxon>
        <taxon>Planomonospora</taxon>
    </lineage>
</organism>
<dbReference type="Pfam" id="PF08012">
    <property type="entry name" value="DUF1702"/>
    <property type="match status" value="1"/>
</dbReference>
<name>A0ABP6MMR8_9ACTN</name>
<keyword evidence="2" id="KW-1185">Reference proteome</keyword>
<dbReference type="Proteomes" id="UP001500320">
    <property type="component" value="Unassembled WGS sequence"/>
</dbReference>
<dbReference type="InterPro" id="IPR012964">
    <property type="entry name" value="DUF1702"/>
</dbReference>
<evidence type="ECO:0000313" key="1">
    <source>
        <dbReference type="EMBL" id="GAA3119796.1"/>
    </source>
</evidence>
<evidence type="ECO:0000313" key="2">
    <source>
        <dbReference type="Proteomes" id="UP001500320"/>
    </source>
</evidence>
<accession>A0ABP6MMR8</accession>
<dbReference type="EMBL" id="BAAAUT010000005">
    <property type="protein sequence ID" value="GAA3119796.1"/>
    <property type="molecule type" value="Genomic_DNA"/>
</dbReference>
<protein>
    <submittedName>
        <fullName evidence="1">DUF1702 family protein</fullName>
    </submittedName>
</protein>
<comment type="caution">
    <text evidence="1">The sequence shown here is derived from an EMBL/GenBank/DDBJ whole genome shotgun (WGS) entry which is preliminary data.</text>
</comment>